<dbReference type="InterPro" id="IPR014777">
    <property type="entry name" value="4pyrrole_Mease_sub1"/>
</dbReference>
<dbReference type="InterPro" id="IPR035996">
    <property type="entry name" value="4pyrrol_Methylase_sf"/>
</dbReference>
<dbReference type="SMART" id="SM00574">
    <property type="entry name" value="POX"/>
    <property type="match status" value="1"/>
</dbReference>
<keyword evidence="4" id="KW-1185">Reference proteome</keyword>
<accession>A0A6A6M8E4</accession>
<feature type="region of interest" description="Disordered" evidence="1">
    <location>
        <begin position="41"/>
        <end position="69"/>
    </location>
</feature>
<name>A0A6A6M8E4_HEVBR</name>
<dbReference type="InterPro" id="IPR006563">
    <property type="entry name" value="POX_dom"/>
</dbReference>
<organism evidence="3 4">
    <name type="scientific">Hevea brasiliensis</name>
    <name type="common">Para rubber tree</name>
    <name type="synonym">Siphonia brasiliensis</name>
    <dbReference type="NCBI Taxonomy" id="3981"/>
    <lineage>
        <taxon>Eukaryota</taxon>
        <taxon>Viridiplantae</taxon>
        <taxon>Streptophyta</taxon>
        <taxon>Embryophyta</taxon>
        <taxon>Tracheophyta</taxon>
        <taxon>Spermatophyta</taxon>
        <taxon>Magnoliopsida</taxon>
        <taxon>eudicotyledons</taxon>
        <taxon>Gunneridae</taxon>
        <taxon>Pentapetalae</taxon>
        <taxon>rosids</taxon>
        <taxon>fabids</taxon>
        <taxon>Malpighiales</taxon>
        <taxon>Euphorbiaceae</taxon>
        <taxon>Crotonoideae</taxon>
        <taxon>Micrandreae</taxon>
        <taxon>Hevea</taxon>
    </lineage>
</organism>
<proteinExistence type="predicted"/>
<comment type="caution">
    <text evidence="3">The sequence shown here is derived from an EMBL/GenBank/DDBJ whole genome shotgun (WGS) entry which is preliminary data.</text>
</comment>
<evidence type="ECO:0000313" key="3">
    <source>
        <dbReference type="EMBL" id="KAF2310011.1"/>
    </source>
</evidence>
<evidence type="ECO:0000313" key="4">
    <source>
        <dbReference type="Proteomes" id="UP000467840"/>
    </source>
</evidence>
<feature type="compositionally biased region" description="Polar residues" evidence="1">
    <location>
        <begin position="52"/>
        <end position="69"/>
    </location>
</feature>
<reference evidence="3 4" key="1">
    <citation type="journal article" date="2020" name="Mol. Plant">
        <title>The Chromosome-Based Rubber Tree Genome Provides New Insights into Spurge Genome Evolution and Rubber Biosynthesis.</title>
        <authorList>
            <person name="Liu J."/>
            <person name="Shi C."/>
            <person name="Shi C.C."/>
            <person name="Li W."/>
            <person name="Zhang Q.J."/>
            <person name="Zhang Y."/>
            <person name="Li K."/>
            <person name="Lu H.F."/>
            <person name="Shi C."/>
            <person name="Zhu S.T."/>
            <person name="Xiao Z.Y."/>
            <person name="Nan H."/>
            <person name="Yue Y."/>
            <person name="Zhu X.G."/>
            <person name="Wu Y."/>
            <person name="Hong X.N."/>
            <person name="Fan G.Y."/>
            <person name="Tong Y."/>
            <person name="Zhang D."/>
            <person name="Mao C.L."/>
            <person name="Liu Y.L."/>
            <person name="Hao S.J."/>
            <person name="Liu W.Q."/>
            <person name="Lv M.Q."/>
            <person name="Zhang H.B."/>
            <person name="Liu Y."/>
            <person name="Hu-Tang G.R."/>
            <person name="Wang J.P."/>
            <person name="Wang J.H."/>
            <person name="Sun Y.H."/>
            <person name="Ni S.B."/>
            <person name="Chen W.B."/>
            <person name="Zhang X.C."/>
            <person name="Jiao Y.N."/>
            <person name="Eichler E.E."/>
            <person name="Li G.H."/>
            <person name="Liu X."/>
            <person name="Gao L.Z."/>
        </authorList>
    </citation>
    <scope>NUCLEOTIDE SEQUENCE [LARGE SCALE GENOMIC DNA]</scope>
    <source>
        <strain evidence="4">cv. GT1</strain>
        <tissue evidence="3">Leaf</tissue>
    </source>
</reference>
<dbReference type="Pfam" id="PF07526">
    <property type="entry name" value="POX"/>
    <property type="match status" value="1"/>
</dbReference>
<dbReference type="AlphaFoldDB" id="A0A6A6M8E4"/>
<dbReference type="PANTHER" id="PTHR46111">
    <property type="entry name" value="RIBOSOMAL RNA SMALL SUBUNIT METHYLTRANSFERASE I"/>
    <property type="match status" value="1"/>
</dbReference>
<evidence type="ECO:0000259" key="2">
    <source>
        <dbReference type="SMART" id="SM00574"/>
    </source>
</evidence>
<dbReference type="SUPFAM" id="SSF53790">
    <property type="entry name" value="Tetrapyrrole methylase"/>
    <property type="match status" value="1"/>
</dbReference>
<feature type="domain" description="POX" evidence="2">
    <location>
        <begin position="5"/>
        <end position="123"/>
    </location>
</feature>
<dbReference type="InterPro" id="IPR008189">
    <property type="entry name" value="rRNA_ssu_MeTfrase_I"/>
</dbReference>
<dbReference type="Gene3D" id="3.40.1010.10">
    <property type="entry name" value="Cobalt-precorrin-4 Transmethylase, Domain 1"/>
    <property type="match status" value="1"/>
</dbReference>
<dbReference type="Gene3D" id="1.10.10.60">
    <property type="entry name" value="Homeodomain-like"/>
    <property type="match status" value="1"/>
</dbReference>
<feature type="compositionally biased region" description="Basic and acidic residues" evidence="1">
    <location>
        <begin position="42"/>
        <end position="51"/>
    </location>
</feature>
<protein>
    <recommendedName>
        <fullName evidence="2">POX domain-containing protein</fullName>
    </recommendedName>
</protein>
<dbReference type="PANTHER" id="PTHR46111:SF1">
    <property type="entry name" value="RIBOSOMAL RNA SMALL SUBUNIT METHYLTRANSFERASE I"/>
    <property type="match status" value="1"/>
</dbReference>
<dbReference type="Proteomes" id="UP000467840">
    <property type="component" value="Chromosome 14"/>
</dbReference>
<evidence type="ECO:0000256" key="1">
    <source>
        <dbReference type="SAM" id="MobiDB-lite"/>
    </source>
</evidence>
<gene>
    <name evidence="3" type="ORF">GH714_006170</name>
</gene>
<sequence length="382" mass="42295">MYETCGYANAFSNSKYLKAAQQLLDEVVNVRKALKQLQSNKCFDDTKENDRQPSNQSIPPTSNGISSGTNESIANSFSDLFSTERQNLQNNKIKLLSILDEVANWFINARVRLWKPMVEEIYKEEFADSEANSKSSLDDATKVLGENHLVSENGLDELQDSMMSATADSIPQGQVHDLKFDGIPDIEMNKPVAKTVQNNSLGDVANCRIMKLQSNQISNVDEQSPYVDKNIPGNQHGDESLMPAALSYDITELSGFAIGSQVSLALGLQHHERDAFPMSGGNQIRDFQLSYHNFNESQRELTVFKRLKQGDIVALIRDAGMPGISDPGAELVKLRVNENIPVIPIPGPSALVAALSVSGFLYRYLMPDILIVMHVHASLNRH</sequence>
<dbReference type="GO" id="GO:0008168">
    <property type="term" value="F:methyltransferase activity"/>
    <property type="evidence" value="ECO:0007669"/>
    <property type="project" value="InterPro"/>
</dbReference>
<dbReference type="Pfam" id="PF00590">
    <property type="entry name" value="TP_methylase"/>
    <property type="match status" value="1"/>
</dbReference>
<dbReference type="EMBL" id="JAAGAX010000006">
    <property type="protein sequence ID" value="KAF2310011.1"/>
    <property type="molecule type" value="Genomic_DNA"/>
</dbReference>
<dbReference type="InterPro" id="IPR000878">
    <property type="entry name" value="4pyrrol_Mease"/>
</dbReference>